<name>A0ABW4ESV6_9PSEU</name>
<dbReference type="Gene3D" id="3.40.50.1220">
    <property type="entry name" value="TPP-binding domain"/>
    <property type="match status" value="1"/>
</dbReference>
<evidence type="ECO:0000259" key="6">
    <source>
        <dbReference type="Pfam" id="PF02775"/>
    </source>
</evidence>
<dbReference type="InterPro" id="IPR029061">
    <property type="entry name" value="THDP-binding"/>
</dbReference>
<evidence type="ECO:0000313" key="8">
    <source>
        <dbReference type="EMBL" id="MFD1518644.1"/>
    </source>
</evidence>
<gene>
    <name evidence="8" type="ORF">ACFSJD_14180</name>
</gene>
<protein>
    <submittedName>
        <fullName evidence="8">Thiamine pyrophosphate-binding protein</fullName>
    </submittedName>
</protein>
<keyword evidence="2 3" id="KW-0786">Thiamine pyrophosphate</keyword>
<dbReference type="InterPro" id="IPR045229">
    <property type="entry name" value="TPP_enz"/>
</dbReference>
<dbReference type="Pfam" id="PF02776">
    <property type="entry name" value="TPP_enzyme_N"/>
    <property type="match status" value="1"/>
</dbReference>
<dbReference type="Pfam" id="PF00205">
    <property type="entry name" value="TPP_enzyme_M"/>
    <property type="match status" value="1"/>
</dbReference>
<evidence type="ECO:0000259" key="5">
    <source>
        <dbReference type="Pfam" id="PF00205"/>
    </source>
</evidence>
<accession>A0ABW4ESV6</accession>
<dbReference type="PANTHER" id="PTHR18968:SF167">
    <property type="entry name" value="ACETOLACTATE SYNTHASE LARGE SUBUNIT ILVB2-RELATED"/>
    <property type="match status" value="1"/>
</dbReference>
<dbReference type="EMBL" id="JBHUCO010000014">
    <property type="protein sequence ID" value="MFD1518644.1"/>
    <property type="molecule type" value="Genomic_DNA"/>
</dbReference>
<feature type="region of interest" description="Disordered" evidence="4">
    <location>
        <begin position="176"/>
        <end position="196"/>
    </location>
</feature>
<dbReference type="InterPro" id="IPR011766">
    <property type="entry name" value="TPP_enzyme_TPP-bd"/>
</dbReference>
<feature type="domain" description="Thiamine pyrophosphate enzyme central" evidence="5">
    <location>
        <begin position="198"/>
        <end position="329"/>
    </location>
</feature>
<dbReference type="SUPFAM" id="SSF52467">
    <property type="entry name" value="DHS-like NAD/FAD-binding domain"/>
    <property type="match status" value="1"/>
</dbReference>
<feature type="domain" description="Thiamine pyrophosphate enzyme TPP-binding" evidence="6">
    <location>
        <begin position="390"/>
        <end position="530"/>
    </location>
</feature>
<dbReference type="CDD" id="cd00568">
    <property type="entry name" value="TPP_enzymes"/>
    <property type="match status" value="1"/>
</dbReference>
<evidence type="ECO:0000256" key="1">
    <source>
        <dbReference type="ARBA" id="ARBA00007812"/>
    </source>
</evidence>
<dbReference type="CDD" id="cd07035">
    <property type="entry name" value="TPP_PYR_POX_like"/>
    <property type="match status" value="1"/>
</dbReference>
<evidence type="ECO:0000259" key="7">
    <source>
        <dbReference type="Pfam" id="PF02776"/>
    </source>
</evidence>
<comment type="similarity">
    <text evidence="1 3">Belongs to the TPP enzyme family.</text>
</comment>
<sequence length="551" mass="56206">MAEVGADSGATALVEALRELDVDIAFGLPGVHNLPVWEACAAAGIRLVGVRHEQAAAYAADGYARATGRLGVAVVTTGPGAANTLGATGEAMTSGAPVLVLATDIPSTLRRPGVYRGVLHETRDQAAMFAPVTKAATTAGAASELHAAVLRAGRTALAAPTGPVYLGVPTDLLSQATGGSQADPGLPPDRPSSGGELRDALAMVERAERPLLWVGGGALRAGAGDAVGRLAERLAAPVITTYNGRGVLRPDHPCLVPGPAHVPAIGALWDQADLVIAIGSDFDGMTTQNWRMPAPPALLAINVDAEDAAKNYRPDLVLVGDALAVTERLAAAVPARDGRGDLTARIEGLRGEVAALVREEEPQAALLLDALDRLVPADATVLADMCIAGYWVAGFHRVPGPRRLAYPMGWGTLGFAFPAALGAAAAGVGRAVAVVGDGGFLFACGELATAAQEQLPLTVVLVDDGGYGMLRFDQVQAGVPTRGVDLATPDFVALAAAFGVPGEQVDGFGDAFEAALAKSLDADGPNLIAVRAALTPPPSTSPRWYRAKAPR</sequence>
<dbReference type="RefSeq" id="WP_344726449.1">
    <property type="nucleotide sequence ID" value="NZ_BAAAUS010000037.1"/>
</dbReference>
<dbReference type="InterPro" id="IPR012001">
    <property type="entry name" value="Thiamin_PyroP_enz_TPP-bd_dom"/>
</dbReference>
<dbReference type="InterPro" id="IPR029035">
    <property type="entry name" value="DHS-like_NAD/FAD-binding_dom"/>
</dbReference>
<dbReference type="Gene3D" id="3.40.50.970">
    <property type="match status" value="2"/>
</dbReference>
<organism evidence="8 9">
    <name type="scientific">Pseudonocardia yunnanensis</name>
    <dbReference type="NCBI Taxonomy" id="58107"/>
    <lineage>
        <taxon>Bacteria</taxon>
        <taxon>Bacillati</taxon>
        <taxon>Actinomycetota</taxon>
        <taxon>Actinomycetes</taxon>
        <taxon>Pseudonocardiales</taxon>
        <taxon>Pseudonocardiaceae</taxon>
        <taxon>Pseudonocardia</taxon>
    </lineage>
</organism>
<evidence type="ECO:0000256" key="2">
    <source>
        <dbReference type="ARBA" id="ARBA00023052"/>
    </source>
</evidence>
<keyword evidence="9" id="KW-1185">Reference proteome</keyword>
<dbReference type="PANTHER" id="PTHR18968">
    <property type="entry name" value="THIAMINE PYROPHOSPHATE ENZYMES"/>
    <property type="match status" value="1"/>
</dbReference>
<dbReference type="Pfam" id="PF02775">
    <property type="entry name" value="TPP_enzyme_C"/>
    <property type="match status" value="1"/>
</dbReference>
<evidence type="ECO:0000256" key="3">
    <source>
        <dbReference type="RuleBase" id="RU362132"/>
    </source>
</evidence>
<evidence type="ECO:0000313" key="9">
    <source>
        <dbReference type="Proteomes" id="UP001597114"/>
    </source>
</evidence>
<dbReference type="SUPFAM" id="SSF52518">
    <property type="entry name" value="Thiamin diphosphate-binding fold (THDP-binding)"/>
    <property type="match status" value="2"/>
</dbReference>
<feature type="domain" description="Thiamine pyrophosphate enzyme N-terminal TPP-binding" evidence="7">
    <location>
        <begin position="9"/>
        <end position="128"/>
    </location>
</feature>
<evidence type="ECO:0000256" key="4">
    <source>
        <dbReference type="SAM" id="MobiDB-lite"/>
    </source>
</evidence>
<reference evidence="9" key="1">
    <citation type="journal article" date="2019" name="Int. J. Syst. Evol. Microbiol.">
        <title>The Global Catalogue of Microorganisms (GCM) 10K type strain sequencing project: providing services to taxonomists for standard genome sequencing and annotation.</title>
        <authorList>
            <consortium name="The Broad Institute Genomics Platform"/>
            <consortium name="The Broad Institute Genome Sequencing Center for Infectious Disease"/>
            <person name="Wu L."/>
            <person name="Ma J."/>
        </authorList>
    </citation>
    <scope>NUCLEOTIDE SEQUENCE [LARGE SCALE GENOMIC DNA]</scope>
    <source>
        <strain evidence="9">CCM 7043</strain>
    </source>
</reference>
<comment type="caution">
    <text evidence="8">The sequence shown here is derived from an EMBL/GenBank/DDBJ whole genome shotgun (WGS) entry which is preliminary data.</text>
</comment>
<dbReference type="Proteomes" id="UP001597114">
    <property type="component" value="Unassembled WGS sequence"/>
</dbReference>
<proteinExistence type="inferred from homology"/>
<dbReference type="InterPro" id="IPR012000">
    <property type="entry name" value="Thiamin_PyroP_enz_cen_dom"/>
</dbReference>